<evidence type="ECO:0000256" key="3">
    <source>
        <dbReference type="ARBA" id="ARBA00022840"/>
    </source>
</evidence>
<keyword evidence="1 7" id="KW-0436">Ligase</keyword>
<evidence type="ECO:0000313" key="7">
    <source>
        <dbReference type="EMBL" id="MPN41894.1"/>
    </source>
</evidence>
<keyword evidence="3" id="KW-0067">ATP-binding</keyword>
<dbReference type="InterPro" id="IPR009080">
    <property type="entry name" value="tRNAsynth_Ia_anticodon-bd"/>
</dbReference>
<reference evidence="7" key="1">
    <citation type="submission" date="2019-08" db="EMBL/GenBank/DDBJ databases">
        <authorList>
            <person name="Kucharzyk K."/>
            <person name="Murdoch R.W."/>
            <person name="Higgins S."/>
            <person name="Loffler F."/>
        </authorList>
    </citation>
    <scope>NUCLEOTIDE SEQUENCE</scope>
</reference>
<protein>
    <submittedName>
        <fullName evidence="7">Valine--tRNA ligase</fullName>
        <ecNumber evidence="7">6.1.1.9</ecNumber>
    </submittedName>
</protein>
<name>A0A645I0E1_9ZZZZ</name>
<dbReference type="InterPro" id="IPR013155">
    <property type="entry name" value="M/V/L/I-tRNA-synth_anticd-bd"/>
</dbReference>
<feature type="domain" description="Methionyl/Valyl/Leucyl/Isoleucyl-tRNA synthetase anticodon-binding" evidence="6">
    <location>
        <begin position="1"/>
        <end position="63"/>
    </location>
</feature>
<dbReference type="AlphaFoldDB" id="A0A645I0E1"/>
<keyword evidence="5" id="KW-0030">Aminoacyl-tRNA synthetase</keyword>
<keyword evidence="2" id="KW-0547">Nucleotide-binding</keyword>
<dbReference type="EMBL" id="VSSQ01099232">
    <property type="protein sequence ID" value="MPN41894.1"/>
    <property type="molecule type" value="Genomic_DNA"/>
</dbReference>
<gene>
    <name evidence="7" type="primary">valS_63</name>
    <name evidence="7" type="ORF">SDC9_189449</name>
</gene>
<sequence>MPFVTEEVWSWWQPGSVHRAPWPTLDELPAGGDPTLLDDVAEVLIAIRGAKSRAQVKMRTEVDRAVISGPAESLARLETIARDLRAVGRITGDLEFAAGADQISVEVVLAPQA</sequence>
<comment type="caution">
    <text evidence="7">The sequence shown here is derived from an EMBL/GenBank/DDBJ whole genome shotgun (WGS) entry which is preliminary data.</text>
</comment>
<keyword evidence="4" id="KW-0648">Protein biosynthesis</keyword>
<dbReference type="GO" id="GO:0005524">
    <property type="term" value="F:ATP binding"/>
    <property type="evidence" value="ECO:0007669"/>
    <property type="project" value="UniProtKB-KW"/>
</dbReference>
<evidence type="ECO:0000259" key="6">
    <source>
        <dbReference type="Pfam" id="PF08264"/>
    </source>
</evidence>
<evidence type="ECO:0000256" key="4">
    <source>
        <dbReference type="ARBA" id="ARBA00022917"/>
    </source>
</evidence>
<dbReference type="GO" id="GO:0006418">
    <property type="term" value="P:tRNA aminoacylation for protein translation"/>
    <property type="evidence" value="ECO:0007669"/>
    <property type="project" value="InterPro"/>
</dbReference>
<dbReference type="Gene3D" id="1.10.730.10">
    <property type="entry name" value="Isoleucyl-tRNA Synthetase, Domain 1"/>
    <property type="match status" value="1"/>
</dbReference>
<evidence type="ECO:0000256" key="1">
    <source>
        <dbReference type="ARBA" id="ARBA00022598"/>
    </source>
</evidence>
<dbReference type="GO" id="GO:0004832">
    <property type="term" value="F:valine-tRNA ligase activity"/>
    <property type="evidence" value="ECO:0007669"/>
    <property type="project" value="UniProtKB-EC"/>
</dbReference>
<dbReference type="SUPFAM" id="SSF47323">
    <property type="entry name" value="Anticodon-binding domain of a subclass of class I aminoacyl-tRNA synthetases"/>
    <property type="match status" value="1"/>
</dbReference>
<accession>A0A645I0E1</accession>
<dbReference type="Pfam" id="PF08264">
    <property type="entry name" value="Anticodon_1"/>
    <property type="match status" value="1"/>
</dbReference>
<organism evidence="7">
    <name type="scientific">bioreactor metagenome</name>
    <dbReference type="NCBI Taxonomy" id="1076179"/>
    <lineage>
        <taxon>unclassified sequences</taxon>
        <taxon>metagenomes</taxon>
        <taxon>ecological metagenomes</taxon>
    </lineage>
</organism>
<evidence type="ECO:0000256" key="2">
    <source>
        <dbReference type="ARBA" id="ARBA00022741"/>
    </source>
</evidence>
<proteinExistence type="predicted"/>
<evidence type="ECO:0000256" key="5">
    <source>
        <dbReference type="ARBA" id="ARBA00023146"/>
    </source>
</evidence>
<dbReference type="EC" id="6.1.1.9" evidence="7"/>